<dbReference type="EMBL" id="MU003790">
    <property type="protein sequence ID" value="KAF2721476.1"/>
    <property type="molecule type" value="Genomic_DNA"/>
</dbReference>
<feature type="transmembrane region" description="Helical" evidence="19">
    <location>
        <begin position="280"/>
        <end position="298"/>
    </location>
</feature>
<evidence type="ECO:0000256" key="10">
    <source>
        <dbReference type="ARBA" id="ARBA00022723"/>
    </source>
</evidence>
<evidence type="ECO:0000256" key="19">
    <source>
        <dbReference type="SAM" id="Phobius"/>
    </source>
</evidence>
<evidence type="ECO:0000256" key="16">
    <source>
        <dbReference type="ARBA" id="ARBA00033238"/>
    </source>
</evidence>
<feature type="transmembrane region" description="Helical" evidence="19">
    <location>
        <begin position="38"/>
        <end position="60"/>
    </location>
</feature>
<name>A0A9P4QAN2_9PEZI</name>
<dbReference type="OrthoDB" id="10262326at2759"/>
<evidence type="ECO:0000256" key="15">
    <source>
        <dbReference type="ARBA" id="ARBA00029567"/>
    </source>
</evidence>
<dbReference type="CDD" id="cd06855">
    <property type="entry name" value="GT_GPT_euk"/>
    <property type="match status" value="1"/>
</dbReference>
<evidence type="ECO:0000256" key="12">
    <source>
        <dbReference type="ARBA" id="ARBA00022842"/>
    </source>
</evidence>
<comment type="function">
    <text evidence="17">UDP-N-acetylglucosamine--dolichyl-phosphate N-acetylglucosaminephosphotransferase that operates in the biosynthetic pathway of dolichol-linked oligosaccharides, the glycan precursors employed in protein asparagine (N)-glycosylation. The assembly of dolichol-linked oligosaccharides begins on the cytosolic side of the endoplasmic reticulum membrane and finishes in its lumen. The sequential addition of sugars to dolichol pyrophosphate produces dolichol-linked oligosaccharides containing fourteen sugars, including two GlcNAcs, nine mannoses and three glucoses. Once assembled, the oligosaccharide is transferred from the lipid to nascent proteins by oligosaccharyltransferases. Catalyzes the initial step of dolichol-linked oligosaccharide biosynthesis, transfering GlcNAc-1-P from cytosolic UDP-GlcNAc onto the carrier lipid dolichyl phosphate (P-dolichol), yielding GlcNAc-P-P-dolichol embedded in the cytoplasmic leaflet of the endoplasmic reticulum membrane.</text>
</comment>
<evidence type="ECO:0000256" key="17">
    <source>
        <dbReference type="ARBA" id="ARBA00044717"/>
    </source>
</evidence>
<evidence type="ECO:0000313" key="21">
    <source>
        <dbReference type="Proteomes" id="UP000799441"/>
    </source>
</evidence>
<dbReference type="GO" id="GO:0003975">
    <property type="term" value="F:UDP-N-acetylglucosamine-dolichyl-phosphate N-acetylglucosaminephosphotransferase activity"/>
    <property type="evidence" value="ECO:0007669"/>
    <property type="project" value="UniProtKB-EC"/>
</dbReference>
<evidence type="ECO:0000256" key="7">
    <source>
        <dbReference type="ARBA" id="ARBA00022676"/>
    </source>
</evidence>
<feature type="transmembrane region" description="Helical" evidence="19">
    <location>
        <begin position="250"/>
        <end position="268"/>
    </location>
</feature>
<evidence type="ECO:0000256" key="9">
    <source>
        <dbReference type="ARBA" id="ARBA00022692"/>
    </source>
</evidence>
<dbReference type="GO" id="GO:0016757">
    <property type="term" value="F:glycosyltransferase activity"/>
    <property type="evidence" value="ECO:0007669"/>
    <property type="project" value="UniProtKB-KW"/>
</dbReference>
<keyword evidence="14 19" id="KW-0472">Membrane</keyword>
<sequence>MRSLSNTEAYSLSIVSVASLAVLTNTWKEDGEPLYGSLAISAIAFAFTYALLVWTGSVFIRRGYKGRDLSKKNPPDIPEAMGLVCALVYLLAIINFLPFAFKRDIVEATSGAGNKDRVLEAQEVETGRFLHRFPLEKHWPLTTWQLASYGFAYGTLATVIILGILDDSFDMRWRHKFFIPAFAALPMLGLYFVDFGITHVVVPLPLRNYLGELIDLGGLYYLYMAAISIFCPNSINILAGINGIEVGQSLVIASLIVLNDSFYLLPYVHQPHPAANSHLFSMYLLLPFIGVSLALLKHNWYPAKVFVGDTYCYFAGMLFAVVGILGHFSKTLLLLFIPQIFNFIYSAPQLFHIVPCPRHRLPRFNVRTGLLEPSVASFADDKPLRPIVGEALKVLHRFQLLRIQVDEKARVTETSNFTILNLWLVWRGPLREDRLACEVLGFQVVCGLLGLWVRHQMALLLFASDNRDF</sequence>
<gene>
    <name evidence="20" type="ORF">K431DRAFT_224180</name>
</gene>
<dbReference type="PANTHER" id="PTHR10571">
    <property type="entry name" value="UDP-N-ACETYLGLUCOSAMINE--DOLICHYL-PHOSPHATE N-ACETYLGLUCOSAMINEPHOSPHOTRANSFERASE"/>
    <property type="match status" value="1"/>
</dbReference>
<keyword evidence="11" id="KW-0256">Endoplasmic reticulum</keyword>
<dbReference type="GO" id="GO:0005789">
    <property type="term" value="C:endoplasmic reticulum membrane"/>
    <property type="evidence" value="ECO:0007669"/>
    <property type="project" value="UniProtKB-SubCell"/>
</dbReference>
<evidence type="ECO:0000256" key="4">
    <source>
        <dbReference type="ARBA" id="ARBA00009317"/>
    </source>
</evidence>
<evidence type="ECO:0000256" key="2">
    <source>
        <dbReference type="ARBA" id="ARBA00004477"/>
    </source>
</evidence>
<keyword evidence="12" id="KW-0460">Magnesium</keyword>
<evidence type="ECO:0000256" key="1">
    <source>
        <dbReference type="ARBA" id="ARBA00001946"/>
    </source>
</evidence>
<keyword evidence="7" id="KW-0328">Glycosyltransferase</keyword>
<dbReference type="Pfam" id="PF00953">
    <property type="entry name" value="Glycos_transf_4"/>
    <property type="match status" value="1"/>
</dbReference>
<evidence type="ECO:0000256" key="6">
    <source>
        <dbReference type="ARBA" id="ARBA00017659"/>
    </source>
</evidence>
<dbReference type="AlphaFoldDB" id="A0A9P4QAN2"/>
<comment type="cofactor">
    <cofactor evidence="1">
        <name>Mg(2+)</name>
        <dbReference type="ChEBI" id="CHEBI:18420"/>
    </cofactor>
</comment>
<organism evidence="20 21">
    <name type="scientific">Polychaeton citri CBS 116435</name>
    <dbReference type="NCBI Taxonomy" id="1314669"/>
    <lineage>
        <taxon>Eukaryota</taxon>
        <taxon>Fungi</taxon>
        <taxon>Dikarya</taxon>
        <taxon>Ascomycota</taxon>
        <taxon>Pezizomycotina</taxon>
        <taxon>Dothideomycetes</taxon>
        <taxon>Dothideomycetidae</taxon>
        <taxon>Capnodiales</taxon>
        <taxon>Capnodiaceae</taxon>
        <taxon>Polychaeton</taxon>
    </lineage>
</organism>
<feature type="transmembrane region" description="Helical" evidence="19">
    <location>
        <begin position="80"/>
        <end position="101"/>
    </location>
</feature>
<evidence type="ECO:0000256" key="11">
    <source>
        <dbReference type="ARBA" id="ARBA00022824"/>
    </source>
</evidence>
<evidence type="ECO:0000256" key="5">
    <source>
        <dbReference type="ARBA" id="ARBA00013225"/>
    </source>
</evidence>
<dbReference type="Proteomes" id="UP000799441">
    <property type="component" value="Unassembled WGS sequence"/>
</dbReference>
<comment type="catalytic activity">
    <reaction evidence="18">
        <text>a di-trans,poly-cis-dolichyl phosphate + UDP-N-acetyl-alpha-D-glucosamine = an N-acetyl-alpha-D-glucosaminyl-diphospho-di-trans,poly-cis-dolichol + UMP</text>
        <dbReference type="Rhea" id="RHEA:13289"/>
        <dbReference type="Rhea" id="RHEA-COMP:19498"/>
        <dbReference type="Rhea" id="RHEA-COMP:19507"/>
        <dbReference type="ChEBI" id="CHEBI:57683"/>
        <dbReference type="ChEBI" id="CHEBI:57705"/>
        <dbReference type="ChEBI" id="CHEBI:57865"/>
        <dbReference type="ChEBI" id="CHEBI:58427"/>
        <dbReference type="EC" id="2.7.8.15"/>
    </reaction>
    <physiologicalReaction direction="left-to-right" evidence="18">
        <dbReference type="Rhea" id="RHEA:13290"/>
    </physiologicalReaction>
</comment>
<keyword evidence="10" id="KW-0479">Metal-binding</keyword>
<evidence type="ECO:0000256" key="8">
    <source>
        <dbReference type="ARBA" id="ARBA00022679"/>
    </source>
</evidence>
<proteinExistence type="inferred from homology"/>
<feature type="transmembrane region" description="Helical" evidence="19">
    <location>
        <begin position="220"/>
        <end position="238"/>
    </location>
</feature>
<keyword evidence="21" id="KW-1185">Reference proteome</keyword>
<evidence type="ECO:0000313" key="20">
    <source>
        <dbReference type="EMBL" id="KAF2721476.1"/>
    </source>
</evidence>
<evidence type="ECO:0000256" key="3">
    <source>
        <dbReference type="ARBA" id="ARBA00004922"/>
    </source>
</evidence>
<feature type="transmembrane region" description="Helical" evidence="19">
    <location>
        <begin position="146"/>
        <end position="165"/>
    </location>
</feature>
<dbReference type="EC" id="2.7.8.15" evidence="5"/>
<protein>
    <recommendedName>
        <fullName evidence="6">UDP-N-acetylglucosamine--dolichyl-phosphate N-acetylglucosaminephosphotransferase</fullName>
        <ecNumber evidence="5">2.7.8.15</ecNumber>
    </recommendedName>
    <alternativeName>
        <fullName evidence="15">GlcNAc-1-P transferase</fullName>
    </alternativeName>
    <alternativeName>
        <fullName evidence="16">N-acetylglucosamine-1-phosphate transferase</fullName>
    </alternativeName>
</protein>
<evidence type="ECO:0000256" key="14">
    <source>
        <dbReference type="ARBA" id="ARBA00023136"/>
    </source>
</evidence>
<comment type="similarity">
    <text evidence="4">Belongs to the glycosyltransferase 4 family.</text>
</comment>
<accession>A0A9P4QAN2</accession>
<comment type="caution">
    <text evidence="20">The sequence shown here is derived from an EMBL/GenBank/DDBJ whole genome shotgun (WGS) entry which is preliminary data.</text>
</comment>
<evidence type="ECO:0000256" key="18">
    <source>
        <dbReference type="ARBA" id="ARBA00045078"/>
    </source>
</evidence>
<dbReference type="InterPro" id="IPR033895">
    <property type="entry name" value="GPT"/>
</dbReference>
<comment type="pathway">
    <text evidence="3">Protein modification; protein glycosylation.</text>
</comment>
<feature type="transmembrane region" description="Helical" evidence="19">
    <location>
        <begin position="310"/>
        <end position="328"/>
    </location>
</feature>
<keyword evidence="8 20" id="KW-0808">Transferase</keyword>
<dbReference type="InterPro" id="IPR000715">
    <property type="entry name" value="Glycosyl_transferase_4"/>
</dbReference>
<feature type="transmembrane region" description="Helical" evidence="19">
    <location>
        <begin position="177"/>
        <end position="200"/>
    </location>
</feature>
<keyword evidence="9 19" id="KW-0812">Transmembrane</keyword>
<feature type="transmembrane region" description="Helical" evidence="19">
    <location>
        <begin position="334"/>
        <end position="354"/>
    </location>
</feature>
<reference evidence="20" key="1">
    <citation type="journal article" date="2020" name="Stud. Mycol.">
        <title>101 Dothideomycetes genomes: a test case for predicting lifestyles and emergence of pathogens.</title>
        <authorList>
            <person name="Haridas S."/>
            <person name="Albert R."/>
            <person name="Binder M."/>
            <person name="Bloem J."/>
            <person name="Labutti K."/>
            <person name="Salamov A."/>
            <person name="Andreopoulos B."/>
            <person name="Baker S."/>
            <person name="Barry K."/>
            <person name="Bills G."/>
            <person name="Bluhm B."/>
            <person name="Cannon C."/>
            <person name="Castanera R."/>
            <person name="Culley D."/>
            <person name="Daum C."/>
            <person name="Ezra D."/>
            <person name="Gonzalez J."/>
            <person name="Henrissat B."/>
            <person name="Kuo A."/>
            <person name="Liang C."/>
            <person name="Lipzen A."/>
            <person name="Lutzoni F."/>
            <person name="Magnuson J."/>
            <person name="Mondo S."/>
            <person name="Nolan M."/>
            <person name="Ohm R."/>
            <person name="Pangilinan J."/>
            <person name="Park H.-J."/>
            <person name="Ramirez L."/>
            <person name="Alfaro M."/>
            <person name="Sun H."/>
            <person name="Tritt A."/>
            <person name="Yoshinaga Y."/>
            <person name="Zwiers L.-H."/>
            <person name="Turgeon B."/>
            <person name="Goodwin S."/>
            <person name="Spatafora J."/>
            <person name="Crous P."/>
            <person name="Grigoriev I."/>
        </authorList>
    </citation>
    <scope>NUCLEOTIDE SEQUENCE</scope>
    <source>
        <strain evidence="20">CBS 116435</strain>
    </source>
</reference>
<dbReference type="GO" id="GO:0006488">
    <property type="term" value="P:dolichol-linked oligosaccharide biosynthetic process"/>
    <property type="evidence" value="ECO:0007669"/>
    <property type="project" value="InterPro"/>
</dbReference>
<evidence type="ECO:0000256" key="13">
    <source>
        <dbReference type="ARBA" id="ARBA00022989"/>
    </source>
</evidence>
<keyword evidence="13 19" id="KW-1133">Transmembrane helix</keyword>
<dbReference type="PANTHER" id="PTHR10571:SF0">
    <property type="entry name" value="UDP-N-ACETYLGLUCOSAMINE--DOLICHYL-PHOSPHATE N-ACETYLGLUCOSAMINEPHOSPHOTRANSFERASE"/>
    <property type="match status" value="1"/>
</dbReference>
<dbReference type="GO" id="GO:0046872">
    <property type="term" value="F:metal ion binding"/>
    <property type="evidence" value="ECO:0007669"/>
    <property type="project" value="UniProtKB-KW"/>
</dbReference>
<comment type="subcellular location">
    <subcellularLocation>
        <location evidence="2">Endoplasmic reticulum membrane</location>
        <topology evidence="2">Multi-pass membrane protein</topology>
    </subcellularLocation>
</comment>